<evidence type="ECO:0000256" key="13">
    <source>
        <dbReference type="ARBA" id="ARBA00048692"/>
    </source>
</evidence>
<evidence type="ECO:0000256" key="12">
    <source>
        <dbReference type="ARBA" id="ARBA00048555"/>
    </source>
</evidence>
<evidence type="ECO:0000313" key="18">
    <source>
        <dbReference type="Proteomes" id="UP000608522"/>
    </source>
</evidence>
<keyword evidence="5 14" id="KW-0169">Cobalamin biosynthesis</keyword>
<evidence type="ECO:0000256" key="2">
    <source>
        <dbReference type="ARBA" id="ARBA00007487"/>
    </source>
</evidence>
<dbReference type="InterPro" id="IPR036451">
    <property type="entry name" value="CblAdoTrfase-like_sf"/>
</dbReference>
<comment type="caution">
    <text evidence="17">The sequence shown here is derived from an EMBL/GenBank/DDBJ whole genome shotgun (WGS) entry which is preliminary data.</text>
</comment>
<dbReference type="PANTHER" id="PTHR12213">
    <property type="entry name" value="CORRINOID ADENOSYLTRANSFERASE"/>
    <property type="match status" value="1"/>
</dbReference>
<keyword evidence="6 14" id="KW-0808">Transferase</keyword>
<evidence type="ECO:0000256" key="14">
    <source>
        <dbReference type="RuleBase" id="RU366026"/>
    </source>
</evidence>
<gene>
    <name evidence="17" type="ORF">Sspor_32680</name>
</gene>
<protein>
    <recommendedName>
        <fullName evidence="4 14">Corrinoid adenosyltransferase</fullName>
        <ecNumber evidence="3 14">2.5.1.17</ecNumber>
    </recommendedName>
    <alternativeName>
        <fullName evidence="9 14">Cob(II)alamin adenosyltransferase</fullName>
    </alternativeName>
    <alternativeName>
        <fullName evidence="11 14">Cob(II)yrinic acid a,c-diamide adenosyltransferase</fullName>
    </alternativeName>
    <alternativeName>
        <fullName evidence="10 14">Cobinamide/cobalamin adenosyltransferase</fullName>
    </alternativeName>
</protein>
<evidence type="ECO:0000256" key="3">
    <source>
        <dbReference type="ARBA" id="ARBA00012454"/>
    </source>
</evidence>
<keyword evidence="7 14" id="KW-0547">Nucleotide-binding</keyword>
<dbReference type="Proteomes" id="UP000608522">
    <property type="component" value="Unassembled WGS sequence"/>
</dbReference>
<dbReference type="EMBL" id="BNED01000005">
    <property type="protein sequence ID" value="GHI77707.1"/>
    <property type="molecule type" value="Genomic_DNA"/>
</dbReference>
<organism evidence="17 18">
    <name type="scientific">Streptomyces spororaveus</name>
    <dbReference type="NCBI Taxonomy" id="284039"/>
    <lineage>
        <taxon>Bacteria</taxon>
        <taxon>Bacillati</taxon>
        <taxon>Actinomycetota</taxon>
        <taxon>Actinomycetes</taxon>
        <taxon>Kitasatosporales</taxon>
        <taxon>Streptomycetaceae</taxon>
        <taxon>Streptomyces</taxon>
    </lineage>
</organism>
<evidence type="ECO:0000256" key="5">
    <source>
        <dbReference type="ARBA" id="ARBA00022573"/>
    </source>
</evidence>
<evidence type="ECO:0000256" key="1">
    <source>
        <dbReference type="ARBA" id="ARBA00005121"/>
    </source>
</evidence>
<comment type="pathway">
    <text evidence="1 14">Cofactor biosynthesis; adenosylcobalamin biosynthesis; adenosylcobalamin from cob(II)yrinate a,c-diamide: step 2/7.</text>
</comment>
<evidence type="ECO:0000256" key="7">
    <source>
        <dbReference type="ARBA" id="ARBA00022741"/>
    </source>
</evidence>
<comment type="similarity">
    <text evidence="2 14">Belongs to the Cob(I)alamin adenosyltransferase family.</text>
</comment>
<evidence type="ECO:0000256" key="11">
    <source>
        <dbReference type="ARBA" id="ARBA00033354"/>
    </source>
</evidence>
<keyword evidence="8 14" id="KW-0067">ATP-binding</keyword>
<evidence type="ECO:0000256" key="9">
    <source>
        <dbReference type="ARBA" id="ARBA00031529"/>
    </source>
</evidence>
<dbReference type="InterPro" id="IPR029499">
    <property type="entry name" value="PduO-typ"/>
</dbReference>
<evidence type="ECO:0000256" key="4">
    <source>
        <dbReference type="ARBA" id="ARBA00020963"/>
    </source>
</evidence>
<accession>A0ABQ3TBG3</accession>
<evidence type="ECO:0000256" key="15">
    <source>
        <dbReference type="SAM" id="MobiDB-lite"/>
    </source>
</evidence>
<dbReference type="PANTHER" id="PTHR12213:SF0">
    <property type="entry name" value="CORRINOID ADENOSYLTRANSFERASE MMAB"/>
    <property type="match status" value="1"/>
</dbReference>
<dbReference type="Gene3D" id="1.20.1200.10">
    <property type="entry name" value="Cobalamin adenosyltransferase-like"/>
    <property type="match status" value="1"/>
</dbReference>
<sequence length="262" mass="28010">MTDITPVRPSTPARPSSSPAVRGAPLGRAPEAVRIGHGAAPRFRGSRAPGGPYASGGDLARIFPRGPVYPGRMVNLTRIYTRTGDQGTTALGDMSRTAKTDLRISAYADANEANAAIGTAIALGGLSPEVVKVLVRVQNDLFDVGADLCTPVVENPEYPPLRVEQFYVDKLEADCDLFLEQVEKLRSFILPGGAPGAALLHQACTVVRRAERSTWAALEVHGEVMNPLTATYLNRLSDLLFILARVANKEVGDVLWVPGGER</sequence>
<feature type="domain" description="Cobalamin adenosyltransferase-like" evidence="16">
    <location>
        <begin position="79"/>
        <end position="247"/>
    </location>
</feature>
<reference evidence="18" key="1">
    <citation type="submission" date="2023-07" db="EMBL/GenBank/DDBJ databases">
        <title>Whole genome shotgun sequence of Streptomyces spororaveus NBRC 15456.</title>
        <authorList>
            <person name="Komaki H."/>
            <person name="Tamura T."/>
        </authorList>
    </citation>
    <scope>NUCLEOTIDE SEQUENCE [LARGE SCALE GENOMIC DNA]</scope>
    <source>
        <strain evidence="18">NBRC 15456</strain>
    </source>
</reference>
<dbReference type="InterPro" id="IPR016030">
    <property type="entry name" value="CblAdoTrfase-like"/>
</dbReference>
<keyword evidence="18" id="KW-1185">Reference proteome</keyword>
<evidence type="ECO:0000313" key="17">
    <source>
        <dbReference type="EMBL" id="GHI77707.1"/>
    </source>
</evidence>
<evidence type="ECO:0000256" key="10">
    <source>
        <dbReference type="ARBA" id="ARBA00033334"/>
    </source>
</evidence>
<evidence type="ECO:0000256" key="6">
    <source>
        <dbReference type="ARBA" id="ARBA00022679"/>
    </source>
</evidence>
<dbReference type="EC" id="2.5.1.17" evidence="3 14"/>
<feature type="region of interest" description="Disordered" evidence="15">
    <location>
        <begin position="1"/>
        <end position="25"/>
    </location>
</feature>
<evidence type="ECO:0000259" key="16">
    <source>
        <dbReference type="Pfam" id="PF01923"/>
    </source>
</evidence>
<proteinExistence type="inferred from homology"/>
<dbReference type="Pfam" id="PF01923">
    <property type="entry name" value="Cob_adeno_trans"/>
    <property type="match status" value="1"/>
</dbReference>
<dbReference type="NCBIfam" id="TIGR00636">
    <property type="entry name" value="PduO_Nterm"/>
    <property type="match status" value="1"/>
</dbReference>
<evidence type="ECO:0000256" key="8">
    <source>
        <dbReference type="ARBA" id="ARBA00022840"/>
    </source>
</evidence>
<comment type="catalytic activity">
    <reaction evidence="12 14">
        <text>2 cob(II)yrinate a,c diamide + reduced [electron-transfer flavoprotein] + 2 ATP = 2 adenosylcob(III)yrinate a,c-diamide + 2 triphosphate + oxidized [electron-transfer flavoprotein] + 3 H(+)</text>
        <dbReference type="Rhea" id="RHEA:11528"/>
        <dbReference type="Rhea" id="RHEA-COMP:10685"/>
        <dbReference type="Rhea" id="RHEA-COMP:10686"/>
        <dbReference type="ChEBI" id="CHEBI:15378"/>
        <dbReference type="ChEBI" id="CHEBI:18036"/>
        <dbReference type="ChEBI" id="CHEBI:30616"/>
        <dbReference type="ChEBI" id="CHEBI:57692"/>
        <dbReference type="ChEBI" id="CHEBI:58307"/>
        <dbReference type="ChEBI" id="CHEBI:58503"/>
        <dbReference type="ChEBI" id="CHEBI:58537"/>
        <dbReference type="EC" id="2.5.1.17"/>
    </reaction>
</comment>
<dbReference type="SUPFAM" id="SSF89028">
    <property type="entry name" value="Cobalamin adenosyltransferase-like"/>
    <property type="match status" value="1"/>
</dbReference>
<comment type="catalytic activity">
    <reaction evidence="13 14">
        <text>2 cob(II)alamin + reduced [electron-transfer flavoprotein] + 2 ATP = 2 adenosylcob(III)alamin + 2 triphosphate + oxidized [electron-transfer flavoprotein] + 3 H(+)</text>
        <dbReference type="Rhea" id="RHEA:28671"/>
        <dbReference type="Rhea" id="RHEA-COMP:10685"/>
        <dbReference type="Rhea" id="RHEA-COMP:10686"/>
        <dbReference type="ChEBI" id="CHEBI:15378"/>
        <dbReference type="ChEBI" id="CHEBI:16304"/>
        <dbReference type="ChEBI" id="CHEBI:18036"/>
        <dbReference type="ChEBI" id="CHEBI:18408"/>
        <dbReference type="ChEBI" id="CHEBI:30616"/>
        <dbReference type="ChEBI" id="CHEBI:57692"/>
        <dbReference type="ChEBI" id="CHEBI:58307"/>
        <dbReference type="EC" id="2.5.1.17"/>
    </reaction>
</comment>
<name>A0ABQ3TBG3_9ACTN</name>
<feature type="compositionally biased region" description="Low complexity" evidence="15">
    <location>
        <begin position="1"/>
        <end position="21"/>
    </location>
</feature>